<evidence type="ECO:0000256" key="7">
    <source>
        <dbReference type="ARBA" id="ARBA00023319"/>
    </source>
</evidence>
<evidence type="ECO:0000256" key="9">
    <source>
        <dbReference type="ARBA" id="ARBA00059357"/>
    </source>
</evidence>
<dbReference type="GO" id="GO:0030017">
    <property type="term" value="C:sarcomere"/>
    <property type="evidence" value="ECO:0007669"/>
    <property type="project" value="UniProtKB-SubCell"/>
</dbReference>
<comment type="function">
    <text evidence="9">Myosin-binding protein which plays a role in cardiac function. Seems to regulate conduction in the atria and ventricular conduction systems.</text>
</comment>
<dbReference type="eggNOG" id="ENOG502QVIQ">
    <property type="taxonomic scope" value="Eukaryota"/>
</dbReference>
<keyword evidence="3" id="KW-0963">Cytoplasm</keyword>
<feature type="domain" description="Fibronectin type-III" evidence="13">
    <location>
        <begin position="148"/>
        <end position="243"/>
    </location>
</feature>
<keyword evidence="6" id="KW-1015">Disulfide bond</keyword>
<feature type="domain" description="Ig-like" evidence="12">
    <location>
        <begin position="261"/>
        <end position="351"/>
    </location>
</feature>
<dbReference type="SMART" id="SM00408">
    <property type="entry name" value="IGc2"/>
    <property type="match status" value="2"/>
</dbReference>
<dbReference type="SUPFAM" id="SSF48726">
    <property type="entry name" value="Immunoglobulin"/>
    <property type="match status" value="2"/>
</dbReference>
<dbReference type="InterPro" id="IPR013783">
    <property type="entry name" value="Ig-like_fold"/>
</dbReference>
<reference evidence="15" key="1">
    <citation type="journal article" date="2013" name="Science">
        <title>Comparative analysis of bat genomes provides insight into the evolution of flight and immunity.</title>
        <authorList>
            <person name="Zhang G."/>
            <person name="Cowled C."/>
            <person name="Shi Z."/>
            <person name="Huang Z."/>
            <person name="Bishop-Lilly K.A."/>
            <person name="Fang X."/>
            <person name="Wynne J.W."/>
            <person name="Xiong Z."/>
            <person name="Baker M.L."/>
            <person name="Zhao W."/>
            <person name="Tachedjian M."/>
            <person name="Zhu Y."/>
            <person name="Zhou P."/>
            <person name="Jiang X."/>
            <person name="Ng J."/>
            <person name="Yang L."/>
            <person name="Wu L."/>
            <person name="Xiao J."/>
            <person name="Feng Y."/>
            <person name="Chen Y."/>
            <person name="Sun X."/>
            <person name="Zhang Y."/>
            <person name="Marsh G.A."/>
            <person name="Crameri G."/>
            <person name="Broder C.C."/>
            <person name="Frey K.G."/>
            <person name="Wang L.F."/>
            <person name="Wang J."/>
        </authorList>
    </citation>
    <scope>NUCLEOTIDE SEQUENCE [LARGE SCALE GENOMIC DNA]</scope>
</reference>
<dbReference type="EMBL" id="KB106585">
    <property type="protein sequence ID" value="ELK30751.1"/>
    <property type="molecule type" value="Genomic_DNA"/>
</dbReference>
<dbReference type="InterPro" id="IPR013098">
    <property type="entry name" value="Ig_I-set"/>
</dbReference>
<evidence type="ECO:0000259" key="12">
    <source>
        <dbReference type="PROSITE" id="PS50835"/>
    </source>
</evidence>
<evidence type="ECO:0000256" key="8">
    <source>
        <dbReference type="ARBA" id="ARBA00038352"/>
    </source>
</evidence>
<feature type="compositionally biased region" description="Polar residues" evidence="11">
    <location>
        <begin position="521"/>
        <end position="538"/>
    </location>
</feature>
<evidence type="ECO:0000256" key="6">
    <source>
        <dbReference type="ARBA" id="ARBA00023157"/>
    </source>
</evidence>
<evidence type="ECO:0000256" key="4">
    <source>
        <dbReference type="ARBA" id="ARBA00022553"/>
    </source>
</evidence>
<keyword evidence="2" id="KW-0488">Methylation</keyword>
<evidence type="ECO:0000313" key="15">
    <source>
        <dbReference type="Proteomes" id="UP000010556"/>
    </source>
</evidence>
<feature type="region of interest" description="Disordered" evidence="11">
    <location>
        <begin position="440"/>
        <end position="567"/>
    </location>
</feature>
<dbReference type="FunFam" id="2.60.40.10:FF:000977">
    <property type="entry name" value="Myosin binding protein H like"/>
    <property type="match status" value="1"/>
</dbReference>
<keyword evidence="15" id="KW-1185">Reference proteome</keyword>
<dbReference type="Gene3D" id="2.60.40.10">
    <property type="entry name" value="Immunoglobulins"/>
    <property type="match status" value="3"/>
</dbReference>
<dbReference type="SMART" id="SM00060">
    <property type="entry name" value="FN3"/>
    <property type="match status" value="1"/>
</dbReference>
<dbReference type="Pfam" id="PF00041">
    <property type="entry name" value="fn3"/>
    <property type="match status" value="1"/>
</dbReference>
<dbReference type="FunFam" id="2.60.40.10:FF:000062">
    <property type="entry name" value="Myosin-binding protein C, slow type"/>
    <property type="match status" value="1"/>
</dbReference>
<evidence type="ECO:0000259" key="13">
    <source>
        <dbReference type="PROSITE" id="PS50853"/>
    </source>
</evidence>
<dbReference type="FunFam" id="2.60.40.10:FF:000031">
    <property type="entry name" value="Myosin-binding protein C, slow type"/>
    <property type="match status" value="1"/>
</dbReference>
<keyword evidence="4" id="KW-0597">Phosphoprotein</keyword>
<evidence type="ECO:0000256" key="10">
    <source>
        <dbReference type="ARBA" id="ARBA00071003"/>
    </source>
</evidence>
<evidence type="ECO:0000256" key="3">
    <source>
        <dbReference type="ARBA" id="ARBA00022490"/>
    </source>
</evidence>
<feature type="compositionally biased region" description="Basic and acidic residues" evidence="11">
    <location>
        <begin position="457"/>
        <end position="469"/>
    </location>
</feature>
<evidence type="ECO:0000256" key="5">
    <source>
        <dbReference type="ARBA" id="ARBA00022737"/>
    </source>
</evidence>
<evidence type="ECO:0000256" key="1">
    <source>
        <dbReference type="ARBA" id="ARBA00004204"/>
    </source>
</evidence>
<evidence type="ECO:0000256" key="2">
    <source>
        <dbReference type="ARBA" id="ARBA00022481"/>
    </source>
</evidence>
<dbReference type="PRINTS" id="PR00014">
    <property type="entry name" value="FNTYPEIII"/>
</dbReference>
<proteinExistence type="inferred from homology"/>
<dbReference type="AlphaFoldDB" id="L5LXB6"/>
<evidence type="ECO:0000313" key="14">
    <source>
        <dbReference type="EMBL" id="ELK30751.1"/>
    </source>
</evidence>
<dbReference type="InterPro" id="IPR003599">
    <property type="entry name" value="Ig_sub"/>
</dbReference>
<sequence length="756" mass="81896">MEAVTAPEGASGPMLKVKEASPADAEEPQTSPRQGASGPIPQLLAPLEEQPKIWLPRALRQTYIRKVGDTVNLRIPFQGKPKPRATWTHNSCALDASRVSVRNGEQDSILFIREAQRADSGRYQLSVQLGGLEATATIDILVIERPGPPQSIKLVDVWDSNATLEWTPPQDTGNAALLGYTVQKADTKSGLWFTVLERYHRTSFTVSNLIIGNSYAFRVFAENQCGLSETAPITADLAHIQKAVTVYKTKGFAQRDFSEAPKFTQPLVNCTTVTGYDTQLFCCVRASPKPKIVWLKNNMDIQGNPKYRALTHLGICSLEIRKPGPFDGGIYTCKAVNPLGEASVDCRVDVTNVKFIVDETLDFGGLSPSDSREEEDIPVLATPEKPLRRGLSHRGDLNAVAPTPQGVSFSLGLLSPAKMEEVLDEANRLAAQLEQCALQERERAGESPGPRRAKPSPRRETFVLKDSPVRDLLPTVSSSARSTPSPSSLTPRLRGSDRKGSVRALRAASGKKPSSVKRESPTCNLFPTSKSPASSPLARSTPPDTYHLPSQTGPSGRATASERTQGAKLGVNGKREDVELTLARQSPSDRSWPHSLLPATVSACLGHREQLLNLPVDYLSPQPSPSLSAECHSAAGVYHPAEVPSLQIRCQLVKDFQDQVLQGTEFLFPSDQIFLVPLAAICSPPGKLQPQDLPGKEIRTVSKNSVTNHDSPCLDSPPLRPPKPSRWRQFRTPADSGSGARGRDATTAGAQGDGVD</sequence>
<dbReference type="GO" id="GO:0036379">
    <property type="term" value="C:myofilament"/>
    <property type="evidence" value="ECO:0007669"/>
    <property type="project" value="UniProtKB-ARBA"/>
</dbReference>
<dbReference type="Proteomes" id="UP000010556">
    <property type="component" value="Unassembled WGS sequence"/>
</dbReference>
<dbReference type="InterPro" id="IPR003598">
    <property type="entry name" value="Ig_sub2"/>
</dbReference>
<feature type="region of interest" description="Disordered" evidence="11">
    <location>
        <begin position="705"/>
        <end position="756"/>
    </location>
</feature>
<comment type="similarity">
    <text evidence="8">Belongs to the immunoglobulin superfamily. MyBP family.</text>
</comment>
<organism evidence="14 15">
    <name type="scientific">Myotis davidii</name>
    <name type="common">David's myotis</name>
    <dbReference type="NCBI Taxonomy" id="225400"/>
    <lineage>
        <taxon>Eukaryota</taxon>
        <taxon>Metazoa</taxon>
        <taxon>Chordata</taxon>
        <taxon>Craniata</taxon>
        <taxon>Vertebrata</taxon>
        <taxon>Euteleostomi</taxon>
        <taxon>Mammalia</taxon>
        <taxon>Eutheria</taxon>
        <taxon>Laurasiatheria</taxon>
        <taxon>Chiroptera</taxon>
        <taxon>Yangochiroptera</taxon>
        <taxon>Vespertilionidae</taxon>
        <taxon>Myotis</taxon>
    </lineage>
</organism>
<keyword evidence="7" id="KW-0393">Immunoglobulin domain</keyword>
<dbReference type="SUPFAM" id="SSF49265">
    <property type="entry name" value="Fibronectin type III"/>
    <property type="match status" value="1"/>
</dbReference>
<dbReference type="InterPro" id="IPR050964">
    <property type="entry name" value="Striated_Muscle_Regulatory"/>
</dbReference>
<protein>
    <recommendedName>
        <fullName evidence="10">Myosin-binding protein H-like</fullName>
    </recommendedName>
</protein>
<evidence type="ECO:0000256" key="11">
    <source>
        <dbReference type="SAM" id="MobiDB-lite"/>
    </source>
</evidence>
<dbReference type="PANTHER" id="PTHR13817:SF49">
    <property type="entry name" value="MYOSIN-BINDING PROTEIN H"/>
    <property type="match status" value="1"/>
</dbReference>
<feature type="compositionally biased region" description="Low complexity" evidence="11">
    <location>
        <begin position="745"/>
        <end position="756"/>
    </location>
</feature>
<dbReference type="SMART" id="SM00409">
    <property type="entry name" value="IG"/>
    <property type="match status" value="2"/>
</dbReference>
<dbReference type="PROSITE" id="PS50853">
    <property type="entry name" value="FN3"/>
    <property type="match status" value="1"/>
</dbReference>
<dbReference type="Pfam" id="PF07679">
    <property type="entry name" value="I-set"/>
    <property type="match status" value="2"/>
</dbReference>
<dbReference type="InterPro" id="IPR036179">
    <property type="entry name" value="Ig-like_dom_sf"/>
</dbReference>
<dbReference type="InterPro" id="IPR003961">
    <property type="entry name" value="FN3_dom"/>
</dbReference>
<comment type="subcellular location">
    <subcellularLocation>
        <location evidence="1">Cytoplasm</location>
        <location evidence="1">Myofibril</location>
        <location evidence="1">Sarcomere</location>
    </subcellularLocation>
</comment>
<accession>L5LXB6</accession>
<feature type="compositionally biased region" description="Low complexity" evidence="11">
    <location>
        <begin position="474"/>
        <end position="493"/>
    </location>
</feature>
<dbReference type="CDD" id="cd00063">
    <property type="entry name" value="FN3"/>
    <property type="match status" value="1"/>
</dbReference>
<feature type="region of interest" description="Disordered" evidence="11">
    <location>
        <begin position="1"/>
        <end position="41"/>
    </location>
</feature>
<name>L5LXB6_MYODS</name>
<gene>
    <name evidence="14" type="ORF">MDA_GLEAN10024715</name>
</gene>
<dbReference type="InterPro" id="IPR007110">
    <property type="entry name" value="Ig-like_dom"/>
</dbReference>
<keyword evidence="5" id="KW-0677">Repeat</keyword>
<dbReference type="PANTHER" id="PTHR13817">
    <property type="entry name" value="TITIN"/>
    <property type="match status" value="1"/>
</dbReference>
<dbReference type="InterPro" id="IPR036116">
    <property type="entry name" value="FN3_sf"/>
</dbReference>
<dbReference type="PROSITE" id="PS50835">
    <property type="entry name" value="IG_LIKE"/>
    <property type="match status" value="1"/>
</dbReference>